<evidence type="ECO:0000259" key="9">
    <source>
        <dbReference type="PROSITE" id="PS51469"/>
    </source>
</evidence>
<dbReference type="InterPro" id="IPR012919">
    <property type="entry name" value="SUN_dom"/>
</dbReference>
<organism evidence="10 11">
    <name type="scientific">Turnix velox</name>
    <name type="common">Little buttonquail</name>
    <dbReference type="NCBI Taxonomy" id="2529409"/>
    <lineage>
        <taxon>Eukaryota</taxon>
        <taxon>Metazoa</taxon>
        <taxon>Chordata</taxon>
        <taxon>Craniata</taxon>
        <taxon>Vertebrata</taxon>
        <taxon>Euteleostomi</taxon>
        <taxon>Archelosauria</taxon>
        <taxon>Archosauria</taxon>
        <taxon>Dinosauria</taxon>
        <taxon>Saurischia</taxon>
        <taxon>Theropoda</taxon>
        <taxon>Coelurosauria</taxon>
        <taxon>Aves</taxon>
        <taxon>Neognathae</taxon>
        <taxon>Neoaves</taxon>
        <taxon>Charadriiformes</taxon>
        <taxon>Turnicidae</taxon>
        <taxon>Turnix</taxon>
    </lineage>
</organism>
<dbReference type="PANTHER" id="PTHR12911:SF22">
    <property type="entry name" value="SUN DOMAIN-CONTAINING PROTEIN 2"/>
    <property type="match status" value="1"/>
</dbReference>
<proteinExistence type="predicted"/>
<evidence type="ECO:0000256" key="5">
    <source>
        <dbReference type="ARBA" id="ARBA00037816"/>
    </source>
</evidence>
<dbReference type="Proteomes" id="UP000582182">
    <property type="component" value="Unassembled WGS sequence"/>
</dbReference>
<evidence type="ECO:0000256" key="2">
    <source>
        <dbReference type="ARBA" id="ARBA00022989"/>
    </source>
</evidence>
<sequence length="700" mass="77718">MSRRSQRLVTTRYYPGDDDATSSSSLLGSQQLPLKETTSRLVGRKSSSTKRPSPAPGTQTSYYSESMVSESYLGDVAGLGSSMLDDALDSSTYWGGELSARRRRGTGDTESSKINGLLESKTYDTYTSSSGYSSEDDYAGHLYSGQSSSRSGLSSQVGSFLWQVFTSPVRFMGWLLSGLAAAWHRLTGVAHRPDGASLSRRYPWLKRSLYLLLLLLLLAATAYGAWYFYPYGLSTFSLPTFPWWGAGRLSSDVSGAGDLTLLDQGGHRLLDRFQALEKRFKALEAEVSKWELHQGAAAVAGGGEPPPGNVLTMLERLVSHRDAGLKERLFADVTSHIQGKLDVLQAQVQRDLDGRLGKMAQASQEMEKRLLELNSKWQSLTQEGLRGTFQRDMDRLEQEMSMLRRELSGLKSDQEVMGKHMEKMLEQLKAVRADVEAQFPTWVSRFLSQSRQDGGTGLILQQEDLQAELQTLERKILAKVLEDWKLSTRDAQAGVGVALKQGGTTGVTEEQVHLIVDQALKRYSEDRVGMVDYALESAGASVINTRCSETYRTWKALSLFGIPLWYHSQSPRVILQPDVNPGNCWAFRGSLGFAVIRLASVIRPTAVTLEHIPKALSPQGTIPSAPKDFAVYGLKEESEEEGLLLGQFTYNHDGNAIQTFFLEGDDVGTYQLVELRVLSNWGHPEYTCIYRFRVHGEPEH</sequence>
<feature type="coiled-coil region" evidence="6">
    <location>
        <begin position="363"/>
        <end position="413"/>
    </location>
</feature>
<feature type="non-terminal residue" evidence="10">
    <location>
        <position position="700"/>
    </location>
</feature>
<feature type="compositionally biased region" description="Polar residues" evidence="7">
    <location>
        <begin position="45"/>
        <end position="60"/>
    </location>
</feature>
<dbReference type="InterPro" id="IPR045119">
    <property type="entry name" value="SUN1-5"/>
</dbReference>
<evidence type="ECO:0000313" key="10">
    <source>
        <dbReference type="EMBL" id="NXU48610.1"/>
    </source>
</evidence>
<gene>
    <name evidence="10" type="primary">Sun2</name>
    <name evidence="10" type="ORF">TURVEL_R05410</name>
</gene>
<dbReference type="Pfam" id="PF18580">
    <property type="entry name" value="HTH_SUN2"/>
    <property type="match status" value="1"/>
</dbReference>
<feature type="domain" description="SUN" evidence="9">
    <location>
        <begin position="539"/>
        <end position="699"/>
    </location>
</feature>
<keyword evidence="2 8" id="KW-1133">Transmembrane helix</keyword>
<dbReference type="PROSITE" id="PS51469">
    <property type="entry name" value="SUN"/>
    <property type="match status" value="1"/>
</dbReference>
<dbReference type="GO" id="GO:0034993">
    <property type="term" value="C:meiotic nuclear membrane microtubule tethering complex"/>
    <property type="evidence" value="ECO:0007669"/>
    <property type="project" value="TreeGrafter"/>
</dbReference>
<keyword evidence="3 6" id="KW-0175">Coiled coil</keyword>
<protein>
    <submittedName>
        <fullName evidence="10">SUN2 protein</fullName>
    </submittedName>
</protein>
<dbReference type="AlphaFoldDB" id="A0A7L3L5A3"/>
<evidence type="ECO:0000256" key="3">
    <source>
        <dbReference type="ARBA" id="ARBA00023054"/>
    </source>
</evidence>
<evidence type="ECO:0000313" key="11">
    <source>
        <dbReference type="Proteomes" id="UP000582182"/>
    </source>
</evidence>
<feature type="non-terminal residue" evidence="10">
    <location>
        <position position="1"/>
    </location>
</feature>
<keyword evidence="1 8" id="KW-0812">Transmembrane</keyword>
<feature type="coiled-coil region" evidence="6">
    <location>
        <begin position="266"/>
        <end position="293"/>
    </location>
</feature>
<evidence type="ECO:0000256" key="4">
    <source>
        <dbReference type="ARBA" id="ARBA00023136"/>
    </source>
</evidence>
<evidence type="ECO:0000256" key="7">
    <source>
        <dbReference type="SAM" id="MobiDB-lite"/>
    </source>
</evidence>
<keyword evidence="4 8" id="KW-0472">Membrane</keyword>
<dbReference type="FunFam" id="2.60.120.260:FF:000009">
    <property type="entry name" value="SUN domain-containing protein 1 isoform X1"/>
    <property type="match status" value="1"/>
</dbReference>
<accession>A0A7L3L5A3</accession>
<reference evidence="10 11" key="1">
    <citation type="submission" date="2019-09" db="EMBL/GenBank/DDBJ databases">
        <title>Bird 10,000 Genomes (B10K) Project - Family phase.</title>
        <authorList>
            <person name="Zhang G."/>
        </authorList>
    </citation>
    <scope>NUCLEOTIDE SEQUENCE [LARGE SCALE GENOMIC DNA]</scope>
    <source>
        <strain evidence="10">B10K-DU-029-46</strain>
    </source>
</reference>
<dbReference type="Gene3D" id="2.60.120.260">
    <property type="entry name" value="Galactose-binding domain-like"/>
    <property type="match status" value="1"/>
</dbReference>
<dbReference type="EMBL" id="VZTY01004260">
    <property type="protein sequence ID" value="NXU48610.1"/>
    <property type="molecule type" value="Genomic_DNA"/>
</dbReference>
<feature type="transmembrane region" description="Helical" evidence="8">
    <location>
        <begin position="209"/>
        <end position="229"/>
    </location>
</feature>
<feature type="compositionally biased region" description="Low complexity" evidence="7">
    <location>
        <begin position="22"/>
        <end position="34"/>
    </location>
</feature>
<dbReference type="GO" id="GO:0005637">
    <property type="term" value="C:nuclear inner membrane"/>
    <property type="evidence" value="ECO:0007669"/>
    <property type="project" value="UniProtKB-SubCell"/>
</dbReference>
<comment type="subcellular location">
    <subcellularLocation>
        <location evidence="5">Nucleus inner membrane</location>
        <topology evidence="5">Single-pass type II membrane protein</topology>
    </subcellularLocation>
</comment>
<dbReference type="GO" id="GO:0043495">
    <property type="term" value="F:protein-membrane adaptor activity"/>
    <property type="evidence" value="ECO:0007669"/>
    <property type="project" value="TreeGrafter"/>
</dbReference>
<dbReference type="Pfam" id="PF07738">
    <property type="entry name" value="Sad1_UNC"/>
    <property type="match status" value="1"/>
</dbReference>
<dbReference type="InterPro" id="IPR040994">
    <property type="entry name" value="Sun_CC2"/>
</dbReference>
<evidence type="ECO:0000256" key="1">
    <source>
        <dbReference type="ARBA" id="ARBA00022692"/>
    </source>
</evidence>
<comment type="caution">
    <text evidence="10">The sequence shown here is derived from an EMBL/GenBank/DDBJ whole genome shotgun (WGS) entry which is preliminary data.</text>
</comment>
<keyword evidence="11" id="KW-1185">Reference proteome</keyword>
<dbReference type="PANTHER" id="PTHR12911">
    <property type="entry name" value="SAD1/UNC-84-LIKE PROTEIN-RELATED"/>
    <property type="match status" value="1"/>
</dbReference>
<name>A0A7L3L5A3_9CHAR</name>
<dbReference type="OrthoDB" id="342281at2759"/>
<evidence type="ECO:0000256" key="6">
    <source>
        <dbReference type="SAM" id="Coils"/>
    </source>
</evidence>
<evidence type="ECO:0000256" key="8">
    <source>
        <dbReference type="SAM" id="Phobius"/>
    </source>
</evidence>
<feature type="region of interest" description="Disordered" evidence="7">
    <location>
        <begin position="1"/>
        <end position="63"/>
    </location>
</feature>
<dbReference type="CDD" id="cd21438">
    <property type="entry name" value="SUN2_cc1"/>
    <property type="match status" value="1"/>
</dbReference>